<keyword evidence="2" id="KW-0436">Ligase</keyword>
<sequence length="711" mass="73360">MTCHSTVAENLGNVRYQLGRPAATVGVVSMTAITGGPAPMRCEPLFRPKSVAVVGVSATTALSWGRIALDRLLRGGFGGQVFAVSRGPLDLAGVRTVGSLAEIGYGPDLVVLATPAETVPALVREARELGSGAVVVFASGFAEGGNTALEDELREAAGDLPVLGPNCLGVVSHPAGVQLSTTVFLDRERVPPGPIAIVTQSGAIGFVLADLLEQAGIGYSYYASVGNEACLSGHEIGSDLLDQPDVEVLVLYLEGVRDADGLRALGRQARAAGKTVVALAVGSSAAGRQAALSHTAAVAGDHFLLASLCRQEGIRLVTDDDQLVDAVLCARKGTTLPPAPRLAVLTMSGGAGGILADNLTALGVRIPPLSGATRAKLAEAGGVEAADENPVDLGGNIDRWLDRVGDLLGALDEDPELDGVVLYLTFGDRFREAYHRLAAAAAATRTPTWFIWACAPPGELANAGRPDTVLPSIGALVRRLRVLVPDRVPEPANHATAADRPVRTELRAVPLLEDAGIPHVDTVAGIDLAAAVAHNGWPEPYVVKGDAADVPHRARAGLVRVGVTAAELPAVLDTLQARLDQVSADPDRTLVVQPLLPHTAELALGATRDPLYGTAIVLGAGGDRAEDPAAPRRALLLPATPEQRAELAAWAGDVLAAPVPAVAAAIDGLVRILGDHPEFAEADLNPLCVTGEDLVAVDALFTENVQEASRD</sequence>
<dbReference type="Pfam" id="PF13607">
    <property type="entry name" value="Succ_CoA_lig"/>
    <property type="match status" value="1"/>
</dbReference>
<dbReference type="Pfam" id="PF13380">
    <property type="entry name" value="CoA_binding_2"/>
    <property type="match status" value="1"/>
</dbReference>
<dbReference type="AlphaFoldDB" id="A0A7W3VRF1"/>
<dbReference type="GO" id="GO:0016874">
    <property type="term" value="F:ligase activity"/>
    <property type="evidence" value="ECO:0007669"/>
    <property type="project" value="UniProtKB-KW"/>
</dbReference>
<feature type="domain" description="CoA-binding" evidence="1">
    <location>
        <begin position="45"/>
        <end position="141"/>
    </location>
</feature>
<dbReference type="EMBL" id="JACGZW010000001">
    <property type="protein sequence ID" value="MBB1151714.1"/>
    <property type="molecule type" value="Genomic_DNA"/>
</dbReference>
<gene>
    <name evidence="2" type="ORF">H4281_01075</name>
</gene>
<dbReference type="InterPro" id="IPR036291">
    <property type="entry name" value="NAD(P)-bd_dom_sf"/>
</dbReference>
<dbReference type="InterPro" id="IPR003781">
    <property type="entry name" value="CoA-bd"/>
</dbReference>
<evidence type="ECO:0000313" key="3">
    <source>
        <dbReference type="Proteomes" id="UP000526734"/>
    </source>
</evidence>
<dbReference type="Gene3D" id="3.40.50.720">
    <property type="entry name" value="NAD(P)-binding Rossmann-like Domain"/>
    <property type="match status" value="1"/>
</dbReference>
<dbReference type="Proteomes" id="UP000526734">
    <property type="component" value="Unassembled WGS sequence"/>
</dbReference>
<dbReference type="PANTHER" id="PTHR42793:SF4">
    <property type="entry name" value="BLL6376 PROTEIN"/>
    <property type="match status" value="1"/>
</dbReference>
<dbReference type="Gene3D" id="3.30.470.20">
    <property type="entry name" value="ATP-grasp fold, B domain"/>
    <property type="match status" value="1"/>
</dbReference>
<dbReference type="SUPFAM" id="SSF51735">
    <property type="entry name" value="NAD(P)-binding Rossmann-fold domains"/>
    <property type="match status" value="1"/>
</dbReference>
<dbReference type="SUPFAM" id="SSF52210">
    <property type="entry name" value="Succinyl-CoA synthetase domains"/>
    <property type="match status" value="2"/>
</dbReference>
<organism evidence="2 3">
    <name type="scientific">Amycolatopsis dendrobii</name>
    <dbReference type="NCBI Taxonomy" id="2760662"/>
    <lineage>
        <taxon>Bacteria</taxon>
        <taxon>Bacillati</taxon>
        <taxon>Actinomycetota</taxon>
        <taxon>Actinomycetes</taxon>
        <taxon>Pseudonocardiales</taxon>
        <taxon>Pseudonocardiaceae</taxon>
        <taxon>Amycolatopsis</taxon>
    </lineage>
</organism>
<name>A0A7W3VRF1_9PSEU</name>
<dbReference type="InterPro" id="IPR016102">
    <property type="entry name" value="Succinyl-CoA_synth-like"/>
</dbReference>
<protein>
    <submittedName>
        <fullName evidence="2">Acetate--CoA ligase family protein</fullName>
    </submittedName>
</protein>
<comment type="caution">
    <text evidence="2">The sequence shown here is derived from an EMBL/GenBank/DDBJ whole genome shotgun (WGS) entry which is preliminary data.</text>
</comment>
<dbReference type="PANTHER" id="PTHR42793">
    <property type="entry name" value="COA BINDING DOMAIN CONTAINING PROTEIN"/>
    <property type="match status" value="1"/>
</dbReference>
<proteinExistence type="predicted"/>
<dbReference type="Pfam" id="PF13549">
    <property type="entry name" value="ATP-grasp_5"/>
    <property type="match status" value="1"/>
</dbReference>
<dbReference type="Gene3D" id="3.40.50.261">
    <property type="entry name" value="Succinyl-CoA synthetase domains"/>
    <property type="match status" value="2"/>
</dbReference>
<dbReference type="SMART" id="SM00881">
    <property type="entry name" value="CoA_binding"/>
    <property type="match status" value="1"/>
</dbReference>
<dbReference type="SUPFAM" id="SSF56059">
    <property type="entry name" value="Glutathione synthetase ATP-binding domain-like"/>
    <property type="match status" value="1"/>
</dbReference>
<accession>A0A7W3VRF1</accession>
<dbReference type="InterPro" id="IPR032875">
    <property type="entry name" value="Succ_CoA_lig_flav_dom"/>
</dbReference>
<reference evidence="2 3" key="1">
    <citation type="submission" date="2020-08" db="EMBL/GenBank/DDBJ databases">
        <title>Amycolatopsis sp. nov. DR6-1 isolated from Dendrobium heterocarpum.</title>
        <authorList>
            <person name="Tedsree N."/>
            <person name="Kuncharoen N."/>
            <person name="Likhitwitayawuid K."/>
            <person name="Tanasupawat S."/>
        </authorList>
    </citation>
    <scope>NUCLEOTIDE SEQUENCE [LARGE SCALE GENOMIC DNA]</scope>
    <source>
        <strain evidence="2 3">DR6-1</strain>
    </source>
</reference>
<evidence type="ECO:0000259" key="1">
    <source>
        <dbReference type="SMART" id="SM00881"/>
    </source>
</evidence>
<evidence type="ECO:0000313" key="2">
    <source>
        <dbReference type="EMBL" id="MBB1151714.1"/>
    </source>
</evidence>
<keyword evidence="3" id="KW-1185">Reference proteome</keyword>